<name>A0A426XQ22_ENSVE</name>
<protein>
    <submittedName>
        <fullName evidence="1">Uncharacterized protein</fullName>
    </submittedName>
</protein>
<dbReference type="AlphaFoldDB" id="A0A426XQ22"/>
<comment type="caution">
    <text evidence="1">The sequence shown here is derived from an EMBL/GenBank/DDBJ whole genome shotgun (WGS) entry which is preliminary data.</text>
</comment>
<gene>
    <name evidence="1" type="ORF">B296_00057770</name>
</gene>
<reference evidence="1 2" key="1">
    <citation type="journal article" date="2014" name="Agronomy (Basel)">
        <title>A Draft Genome Sequence for Ensete ventricosum, the Drought-Tolerant Tree Against Hunger.</title>
        <authorList>
            <person name="Harrison J."/>
            <person name="Moore K.A."/>
            <person name="Paszkiewicz K."/>
            <person name="Jones T."/>
            <person name="Grant M."/>
            <person name="Ambacheew D."/>
            <person name="Muzemil S."/>
            <person name="Studholme D.J."/>
        </authorList>
    </citation>
    <scope>NUCLEOTIDE SEQUENCE [LARGE SCALE GENOMIC DNA]</scope>
</reference>
<evidence type="ECO:0000313" key="1">
    <source>
        <dbReference type="EMBL" id="RRT41522.1"/>
    </source>
</evidence>
<dbReference type="Proteomes" id="UP000287651">
    <property type="component" value="Unassembled WGS sequence"/>
</dbReference>
<dbReference type="EMBL" id="AMZH03018511">
    <property type="protein sequence ID" value="RRT41522.1"/>
    <property type="molecule type" value="Genomic_DNA"/>
</dbReference>
<organism evidence="1 2">
    <name type="scientific">Ensete ventricosum</name>
    <name type="common">Abyssinian banana</name>
    <name type="synonym">Musa ensete</name>
    <dbReference type="NCBI Taxonomy" id="4639"/>
    <lineage>
        <taxon>Eukaryota</taxon>
        <taxon>Viridiplantae</taxon>
        <taxon>Streptophyta</taxon>
        <taxon>Embryophyta</taxon>
        <taxon>Tracheophyta</taxon>
        <taxon>Spermatophyta</taxon>
        <taxon>Magnoliopsida</taxon>
        <taxon>Liliopsida</taxon>
        <taxon>Zingiberales</taxon>
        <taxon>Musaceae</taxon>
        <taxon>Ensete</taxon>
    </lineage>
</organism>
<sequence>MVHTPSQPMLLHVGSIQATSPNPDGGPIIIPIILPPPGRRLPRDFTKMWGRVLRVRSCNKGVIYMPIGGYATTTIGRSSVSVVIRRLSGFTREAFRGAEGWMSSASSHSESCSVEILARRSRVLSHPSRDSRLTTIVLSSGGVAPVDPGVVDALAAMRSFF</sequence>
<accession>A0A426XQ22</accession>
<proteinExistence type="predicted"/>
<evidence type="ECO:0000313" key="2">
    <source>
        <dbReference type="Proteomes" id="UP000287651"/>
    </source>
</evidence>